<dbReference type="PROSITE" id="PS50110">
    <property type="entry name" value="RESPONSE_REGULATORY"/>
    <property type="match status" value="1"/>
</dbReference>
<gene>
    <name evidence="4" type="ORF">BLTE_27430</name>
</gene>
<keyword evidence="1" id="KW-0597">Phosphoprotein</keyword>
<evidence type="ECO:0000313" key="4">
    <source>
        <dbReference type="EMBL" id="BBF94058.1"/>
    </source>
</evidence>
<organism evidence="4 5">
    <name type="scientific">Blastochloris tepida</name>
    <dbReference type="NCBI Taxonomy" id="2233851"/>
    <lineage>
        <taxon>Bacteria</taxon>
        <taxon>Pseudomonadati</taxon>
        <taxon>Pseudomonadota</taxon>
        <taxon>Alphaproteobacteria</taxon>
        <taxon>Hyphomicrobiales</taxon>
        <taxon>Blastochloridaceae</taxon>
        <taxon>Blastochloris</taxon>
    </lineage>
</organism>
<dbReference type="InterPro" id="IPR035919">
    <property type="entry name" value="EAL_sf"/>
</dbReference>
<dbReference type="InterPro" id="IPR001633">
    <property type="entry name" value="EAL_dom"/>
</dbReference>
<dbReference type="RefSeq" id="WP_126401209.1">
    <property type="nucleotide sequence ID" value="NZ_AP018907.1"/>
</dbReference>
<dbReference type="Gene3D" id="3.20.20.450">
    <property type="entry name" value="EAL domain"/>
    <property type="match status" value="1"/>
</dbReference>
<dbReference type="AlphaFoldDB" id="A0A348G3C5"/>
<reference evidence="4 5" key="1">
    <citation type="submission" date="2018-08" db="EMBL/GenBank/DDBJ databases">
        <title>Complete genome sequencing of Blastochloris tepida GI.</title>
        <authorList>
            <person name="Tsukatani Y."/>
            <person name="Mori H."/>
        </authorList>
    </citation>
    <scope>NUCLEOTIDE SEQUENCE [LARGE SCALE GENOMIC DNA]</scope>
    <source>
        <strain evidence="4 5">GI</strain>
    </source>
</reference>
<evidence type="ECO:0000259" key="2">
    <source>
        <dbReference type="PROSITE" id="PS50110"/>
    </source>
</evidence>
<feature type="modified residue" description="4-aspartylphosphate" evidence="1">
    <location>
        <position position="72"/>
    </location>
</feature>
<dbReference type="PROSITE" id="PS50883">
    <property type="entry name" value="EAL"/>
    <property type="match status" value="1"/>
</dbReference>
<dbReference type="Proteomes" id="UP000266934">
    <property type="component" value="Chromosome"/>
</dbReference>
<dbReference type="PANTHER" id="PTHR44757:SF2">
    <property type="entry name" value="BIOFILM ARCHITECTURE MAINTENANCE PROTEIN MBAA"/>
    <property type="match status" value="1"/>
</dbReference>
<dbReference type="Pfam" id="PF00563">
    <property type="entry name" value="EAL"/>
    <property type="match status" value="1"/>
</dbReference>
<evidence type="ECO:0000313" key="5">
    <source>
        <dbReference type="Proteomes" id="UP000266934"/>
    </source>
</evidence>
<feature type="domain" description="Response regulatory" evidence="2">
    <location>
        <begin position="23"/>
        <end position="142"/>
    </location>
</feature>
<evidence type="ECO:0000256" key="1">
    <source>
        <dbReference type="PROSITE-ProRule" id="PRU00169"/>
    </source>
</evidence>
<feature type="domain" description="EAL" evidence="3">
    <location>
        <begin position="127"/>
        <end position="394"/>
    </location>
</feature>
<dbReference type="OrthoDB" id="9814202at2"/>
<name>A0A348G3C5_9HYPH</name>
<dbReference type="Pfam" id="PF00072">
    <property type="entry name" value="Response_reg"/>
    <property type="match status" value="1"/>
</dbReference>
<dbReference type="EMBL" id="AP018907">
    <property type="protein sequence ID" value="BBF94058.1"/>
    <property type="molecule type" value="Genomic_DNA"/>
</dbReference>
<dbReference type="SUPFAM" id="SSF52172">
    <property type="entry name" value="CheY-like"/>
    <property type="match status" value="1"/>
</dbReference>
<keyword evidence="5" id="KW-1185">Reference proteome</keyword>
<dbReference type="InterPro" id="IPR052155">
    <property type="entry name" value="Biofilm_reg_signaling"/>
</dbReference>
<proteinExistence type="predicted"/>
<accession>A0A348G3C5</accession>
<sequence>MPHTQPRFASGACPAPAARPAPRLLVIDDDLVQRTIICRIGAQLGYVSAGAATLEEALRCLEAGRPACVVFDLSLAERHGIVALKAMAGALGDTPVVVISGSGETMPPPAVRVGRRLGLDVRGPIPKPLSLAELRQALVQAIPTGMAPESELSGAPGSAPPAPAEPQILFQPRIDLVTGAPVGCEVLPGAAGDGISPLVESALAACAALVRRHGGFRVAVPVPPAWLEEPLFAERVAAAVAAAGVPPSTLVLEIPAGVAMVQADRIGAVLDGLRRRGVRIGLSQFGGGLTSLGALARLPLDEVKLDRSLLAANRPDACGKSSCEDCSCDDCSWQAAKAAILLARHFRIMLVADGVDDALTLGRLAEAGCALVQGRMFSRPLDAAALAAWVADQHARCR</sequence>
<dbReference type="InterPro" id="IPR011006">
    <property type="entry name" value="CheY-like_superfamily"/>
</dbReference>
<dbReference type="SMART" id="SM00052">
    <property type="entry name" value="EAL"/>
    <property type="match status" value="1"/>
</dbReference>
<protein>
    <submittedName>
        <fullName evidence="4">Uncharacterized protein</fullName>
    </submittedName>
</protein>
<evidence type="ECO:0000259" key="3">
    <source>
        <dbReference type="PROSITE" id="PS50883"/>
    </source>
</evidence>
<dbReference type="KEGG" id="blag:BLTE_27430"/>
<dbReference type="Gene3D" id="3.40.50.2300">
    <property type="match status" value="1"/>
</dbReference>
<dbReference type="SUPFAM" id="SSF141868">
    <property type="entry name" value="EAL domain-like"/>
    <property type="match status" value="1"/>
</dbReference>
<dbReference type="InterPro" id="IPR001789">
    <property type="entry name" value="Sig_transdc_resp-reg_receiver"/>
</dbReference>
<dbReference type="PANTHER" id="PTHR44757">
    <property type="entry name" value="DIGUANYLATE CYCLASE DGCP"/>
    <property type="match status" value="1"/>
</dbReference>
<dbReference type="GO" id="GO:0000160">
    <property type="term" value="P:phosphorelay signal transduction system"/>
    <property type="evidence" value="ECO:0007669"/>
    <property type="project" value="InterPro"/>
</dbReference>
<dbReference type="CDD" id="cd01948">
    <property type="entry name" value="EAL"/>
    <property type="match status" value="1"/>
</dbReference>
<dbReference type="SMART" id="SM00448">
    <property type="entry name" value="REC"/>
    <property type="match status" value="1"/>
</dbReference>